<dbReference type="Gene3D" id="3.30.2230.10">
    <property type="entry name" value="DUSP-like"/>
    <property type="match status" value="2"/>
</dbReference>
<evidence type="ECO:0000313" key="21">
    <source>
        <dbReference type="Proteomes" id="UP000036987"/>
    </source>
</evidence>
<dbReference type="PROSITE" id="PS00972">
    <property type="entry name" value="USP_1"/>
    <property type="match status" value="1"/>
</dbReference>
<dbReference type="InterPro" id="IPR044743">
    <property type="entry name" value="Ubl_USP48"/>
</dbReference>
<dbReference type="InterPro" id="IPR018200">
    <property type="entry name" value="USP_CS"/>
</dbReference>
<keyword evidence="10" id="KW-0539">Nucleus</keyword>
<dbReference type="InterPro" id="IPR006615">
    <property type="entry name" value="Pept_C19_DUSP"/>
</dbReference>
<dbReference type="GO" id="GO:0016579">
    <property type="term" value="P:protein deubiquitination"/>
    <property type="evidence" value="ECO:0007669"/>
    <property type="project" value="InterPro"/>
</dbReference>
<organism evidence="20 21">
    <name type="scientific">Zostera marina</name>
    <name type="common">Eelgrass</name>
    <dbReference type="NCBI Taxonomy" id="29655"/>
    <lineage>
        <taxon>Eukaryota</taxon>
        <taxon>Viridiplantae</taxon>
        <taxon>Streptophyta</taxon>
        <taxon>Embryophyta</taxon>
        <taxon>Tracheophyta</taxon>
        <taxon>Spermatophyta</taxon>
        <taxon>Magnoliopsida</taxon>
        <taxon>Liliopsida</taxon>
        <taxon>Zosteraceae</taxon>
        <taxon>Zostera</taxon>
    </lineage>
</organism>
<dbReference type="Pfam" id="PF00443">
    <property type="entry name" value="UCH"/>
    <property type="match status" value="1"/>
</dbReference>
<dbReference type="GO" id="GO:0004843">
    <property type="term" value="F:cysteine-type deubiquitinase activity"/>
    <property type="evidence" value="ECO:0000318"/>
    <property type="project" value="GO_Central"/>
</dbReference>
<evidence type="ECO:0000256" key="4">
    <source>
        <dbReference type="ARBA" id="ARBA00012759"/>
    </source>
</evidence>
<dbReference type="PANTHER" id="PTHR24006:SF722">
    <property type="entry name" value="UBIQUITIN CARBOXYL-TERMINAL HYDROLASE 48"/>
    <property type="match status" value="1"/>
</dbReference>
<evidence type="ECO:0000259" key="17">
    <source>
        <dbReference type="PROSITE" id="PS50053"/>
    </source>
</evidence>
<dbReference type="OMA" id="GSCEEMP"/>
<dbReference type="PROSITE" id="PS50053">
    <property type="entry name" value="UBIQUITIN_2"/>
    <property type="match status" value="1"/>
</dbReference>
<dbReference type="EMBL" id="LFYR01001640">
    <property type="protein sequence ID" value="KMZ60078.1"/>
    <property type="molecule type" value="Genomic_DNA"/>
</dbReference>
<comment type="similarity">
    <text evidence="3">Belongs to the peptidase C19 family.</text>
</comment>
<dbReference type="PROSITE" id="PS50235">
    <property type="entry name" value="USP_3"/>
    <property type="match status" value="1"/>
</dbReference>
<keyword evidence="21" id="KW-1185">Reference proteome</keyword>
<dbReference type="PANTHER" id="PTHR24006">
    <property type="entry name" value="UBIQUITIN CARBOXYL-TERMINAL HYDROLASE"/>
    <property type="match status" value="1"/>
</dbReference>
<dbReference type="InterPro" id="IPR001394">
    <property type="entry name" value="Peptidase_C19_UCH"/>
</dbReference>
<reference evidence="21" key="1">
    <citation type="journal article" date="2016" name="Nature">
        <title>The genome of the seagrass Zostera marina reveals angiosperm adaptation to the sea.</title>
        <authorList>
            <person name="Olsen J.L."/>
            <person name="Rouze P."/>
            <person name="Verhelst B."/>
            <person name="Lin Y.-C."/>
            <person name="Bayer T."/>
            <person name="Collen J."/>
            <person name="Dattolo E."/>
            <person name="De Paoli E."/>
            <person name="Dittami S."/>
            <person name="Maumus F."/>
            <person name="Michel G."/>
            <person name="Kersting A."/>
            <person name="Lauritano C."/>
            <person name="Lohaus R."/>
            <person name="Toepel M."/>
            <person name="Tonon T."/>
            <person name="Vanneste K."/>
            <person name="Amirebrahimi M."/>
            <person name="Brakel J."/>
            <person name="Bostroem C."/>
            <person name="Chovatia M."/>
            <person name="Grimwood J."/>
            <person name="Jenkins J.W."/>
            <person name="Jueterbock A."/>
            <person name="Mraz A."/>
            <person name="Stam W.T."/>
            <person name="Tice H."/>
            <person name="Bornberg-Bauer E."/>
            <person name="Green P.J."/>
            <person name="Pearson G.A."/>
            <person name="Procaccini G."/>
            <person name="Duarte C.M."/>
            <person name="Schmutz J."/>
            <person name="Reusch T.B.H."/>
            <person name="Van de Peer Y."/>
        </authorList>
    </citation>
    <scope>NUCLEOTIDE SEQUENCE [LARGE SCALE GENOMIC DNA]</scope>
    <source>
        <strain evidence="21">cv. Finnish</strain>
    </source>
</reference>
<sequence>MTRPSTRNKNKRQRQDDTEDILSEISRNIHANGEISESDIYKLYRISKKVCEGCRTNLKDSPNCFCGIIPAPNGVRKIGLWQKMSEIISSLGPNPCKDLRSSTSTPAGLTNLGATCYANSILQCLYMNTSFRSGIFTLDIDLLSKHPVLYQLSRLFAQLHSSTHAFIDSDPFIETLELDNGVQQDSHEFLTLFLSLLERSLVLSKSSESRNMIQDLFRGRVSHVTRCSVCGRDSEASSKLEDFYELELNIKGLSDLSMSLEEYLSVEELHGENQYFCESCGLRIDATRSIKLRELPSVLNFQLKRYVFLPKSNTKKKITSKFSFPRILDMSQSMTDPSDSALIYDLSAILIHKGTAANSGHYIAHIKDENTGQWWEFDDEHVSKLGFHPFGEPSKSSEKSVSNEEIRCKEVTNISNGAKKCNTRLSSSEKLALSCGEIFSSSDAYMLMYNRKTIEGDSNIIRKNSDPADIDIGSTLPIHLFKEIHELNASYAKSCEEYQQKKDVCVSHITERRKEVRLILSEAPVHSLEDPYFWVSTEWLRQWADNIEPSVIDNSKIQCTHGSVPFQNIPFMKRVSGTAWHKLLSKYGGGPALSNENQCIECIKEGAKNAICVGDYRDRRVLMCQLAREALTGNHLDDNNLYYVSKSWLIQWLRRKNVDFPCEADASPTASLRCSHGGLLPEQASGAKRVIVTENLWLFYCESANTVKPDDAFGCLPFPANSIPCEECSKELTEVTCHEDNLRSLKLIQREEHDKLISGKSLVLELGCKYFLVPSSWLAKWKAYVTTTGKNISSSAEPENLGELVDSLKCKKHSCLLERPSEVICKRGIITQKSSENGLTLIPNKDWELFCKEWTITIEKGISAEIHFADDISCKVDEAKDESETRTLIIKTNPEICEVCIGEQESCELIRKLNYRNEDIRVFLVTSKEAPKSLLEASWTNSKPDRRISKRSRRLGKGNSVSLNVSCSTTIYQLKMMIWENFGVVKENQQLHKGSMEIEDDIATLADKSIFPGDILWVKDSGFYDNRDIADELSEGKNGSNKTEEGFRGSLLASD</sequence>
<keyword evidence="5" id="KW-0645">Protease</keyword>
<evidence type="ECO:0000256" key="8">
    <source>
        <dbReference type="ARBA" id="ARBA00022801"/>
    </source>
</evidence>
<evidence type="ECO:0000259" key="18">
    <source>
        <dbReference type="PROSITE" id="PS50235"/>
    </source>
</evidence>
<feature type="domain" description="DUSP" evidence="19">
    <location>
        <begin position="744"/>
        <end position="867"/>
    </location>
</feature>
<dbReference type="Pfam" id="PF06337">
    <property type="entry name" value="DUSP"/>
    <property type="match status" value="1"/>
</dbReference>
<comment type="subcellular location">
    <subcellularLocation>
        <location evidence="2">Nucleus</location>
    </subcellularLocation>
</comment>
<dbReference type="GO" id="GO:0004197">
    <property type="term" value="F:cysteine-type endopeptidase activity"/>
    <property type="evidence" value="ECO:0007669"/>
    <property type="project" value="InterPro"/>
</dbReference>
<name>A0A0K9NTX3_ZOSMR</name>
<protein>
    <recommendedName>
        <fullName evidence="12">Ubiquitin carboxyl-terminal hydrolase 26</fullName>
        <ecNumber evidence="4">3.4.19.12</ecNumber>
    </recommendedName>
    <alternativeName>
        <fullName evidence="15">Deubiquitinating enzyme 26</fullName>
    </alternativeName>
    <alternativeName>
        <fullName evidence="13">Ubiquitin thioesterase 26</fullName>
    </alternativeName>
    <alternativeName>
        <fullName evidence="14">Ubiquitin-specific-processing protease 26</fullName>
    </alternativeName>
</protein>
<feature type="domain" description="USP" evidence="18">
    <location>
        <begin position="107"/>
        <end position="452"/>
    </location>
</feature>
<dbReference type="SMART" id="SM00695">
    <property type="entry name" value="DUSP"/>
    <property type="match status" value="1"/>
</dbReference>
<comment type="catalytic activity">
    <reaction evidence="1">
        <text>Thiol-dependent hydrolysis of ester, thioester, amide, peptide and isopeptide bonds formed by the C-terminal Gly of ubiquitin (a 76-residue protein attached to proteins as an intracellular targeting signal).</text>
        <dbReference type="EC" id="3.4.19.12"/>
    </reaction>
</comment>
<evidence type="ECO:0000256" key="10">
    <source>
        <dbReference type="ARBA" id="ARBA00023242"/>
    </source>
</evidence>
<dbReference type="Gene3D" id="3.90.70.10">
    <property type="entry name" value="Cysteine proteinases"/>
    <property type="match status" value="1"/>
</dbReference>
<dbReference type="EC" id="3.4.19.12" evidence="4"/>
<dbReference type="CDD" id="cd02668">
    <property type="entry name" value="Peptidase_C19L"/>
    <property type="match status" value="1"/>
</dbReference>
<keyword evidence="8 20" id="KW-0378">Hydrolase</keyword>
<evidence type="ECO:0000256" key="15">
    <source>
        <dbReference type="ARBA" id="ARBA00082179"/>
    </source>
</evidence>
<evidence type="ECO:0000256" key="9">
    <source>
        <dbReference type="ARBA" id="ARBA00022807"/>
    </source>
</evidence>
<comment type="caution">
    <text evidence="20">The sequence shown here is derived from an EMBL/GenBank/DDBJ whole genome shotgun (WGS) entry which is preliminary data.</text>
</comment>
<dbReference type="PROSITE" id="PS00973">
    <property type="entry name" value="USP_2"/>
    <property type="match status" value="1"/>
</dbReference>
<evidence type="ECO:0000256" key="11">
    <source>
        <dbReference type="ARBA" id="ARBA00056392"/>
    </source>
</evidence>
<dbReference type="CDD" id="cd01795">
    <property type="entry name" value="Ubl_USP48"/>
    <property type="match status" value="1"/>
</dbReference>
<dbReference type="SUPFAM" id="SSF54001">
    <property type="entry name" value="Cysteine proteinases"/>
    <property type="match status" value="1"/>
</dbReference>
<evidence type="ECO:0000256" key="2">
    <source>
        <dbReference type="ARBA" id="ARBA00004123"/>
    </source>
</evidence>
<evidence type="ECO:0000256" key="7">
    <source>
        <dbReference type="ARBA" id="ARBA00022786"/>
    </source>
</evidence>
<dbReference type="PROSITE" id="PS51283">
    <property type="entry name" value="DUSP"/>
    <property type="match status" value="2"/>
</dbReference>
<evidence type="ECO:0000256" key="14">
    <source>
        <dbReference type="ARBA" id="ARBA00078771"/>
    </source>
</evidence>
<gene>
    <name evidence="20" type="ORF">ZOSMA_60G00190</name>
</gene>
<dbReference type="Gene3D" id="3.10.20.90">
    <property type="entry name" value="Phosphatidylinositol 3-kinase Catalytic Subunit, Chain A, domain 1"/>
    <property type="match status" value="1"/>
</dbReference>
<dbReference type="GO" id="GO:0005829">
    <property type="term" value="C:cytosol"/>
    <property type="evidence" value="ECO:0000318"/>
    <property type="project" value="GO_Central"/>
</dbReference>
<feature type="region of interest" description="Disordered" evidence="16">
    <location>
        <begin position="1033"/>
        <end position="1055"/>
    </location>
</feature>
<dbReference type="InterPro" id="IPR050164">
    <property type="entry name" value="Peptidase_C19"/>
</dbReference>
<dbReference type="InterPro" id="IPR038765">
    <property type="entry name" value="Papain-like_cys_pep_sf"/>
</dbReference>
<evidence type="ECO:0000256" key="3">
    <source>
        <dbReference type="ARBA" id="ARBA00009085"/>
    </source>
</evidence>
<evidence type="ECO:0000313" key="20">
    <source>
        <dbReference type="EMBL" id="KMZ60078.1"/>
    </source>
</evidence>
<keyword evidence="6" id="KW-0677">Repeat</keyword>
<dbReference type="FunFam" id="3.90.70.10:FF:000049">
    <property type="entry name" value="ubiquitin carboxyl-terminal hydrolase 48"/>
    <property type="match status" value="1"/>
</dbReference>
<keyword evidence="9" id="KW-0788">Thiol protease</keyword>
<dbReference type="FunFam" id="3.30.2230.10:FF:000005">
    <property type="entry name" value="Ubiquitin carboxyl-terminal hydrolase 26"/>
    <property type="match status" value="1"/>
</dbReference>
<dbReference type="InterPro" id="IPR035927">
    <property type="entry name" value="DUSP-like_sf"/>
</dbReference>
<feature type="domain" description="Ubiquitin-like" evidence="17">
    <location>
        <begin position="948"/>
        <end position="1016"/>
    </location>
</feature>
<dbReference type="Proteomes" id="UP000036987">
    <property type="component" value="Unassembled WGS sequence"/>
</dbReference>
<evidence type="ECO:0000259" key="19">
    <source>
        <dbReference type="PROSITE" id="PS51283"/>
    </source>
</evidence>
<comment type="function">
    <text evidence="11">Recognizes and hydrolyzes the peptide bond at the C-terminal Gly of ubiquitin. Involved in the processing of poly-ubiquitin precursors as well as that of ubiquitinated proteins. Deubiquitinates H2BK143ub1 of histone H2B.</text>
</comment>
<dbReference type="GO" id="GO:0031647">
    <property type="term" value="P:regulation of protein stability"/>
    <property type="evidence" value="ECO:0000318"/>
    <property type="project" value="GO_Central"/>
</dbReference>
<evidence type="ECO:0000256" key="6">
    <source>
        <dbReference type="ARBA" id="ARBA00022737"/>
    </source>
</evidence>
<dbReference type="InterPro" id="IPR033841">
    <property type="entry name" value="Pep_USP48"/>
</dbReference>
<accession>A0A0K9NTX3</accession>
<evidence type="ECO:0000256" key="12">
    <source>
        <dbReference type="ARBA" id="ARBA00071636"/>
    </source>
</evidence>
<evidence type="ECO:0000256" key="13">
    <source>
        <dbReference type="ARBA" id="ARBA00075174"/>
    </source>
</evidence>
<feature type="domain" description="DUSP" evidence="19">
    <location>
        <begin position="507"/>
        <end position="599"/>
    </location>
</feature>
<proteinExistence type="inferred from homology"/>
<dbReference type="OrthoDB" id="289038at2759"/>
<keyword evidence="7" id="KW-0833">Ubl conjugation pathway</keyword>
<dbReference type="InterPro" id="IPR000626">
    <property type="entry name" value="Ubiquitin-like_dom"/>
</dbReference>
<dbReference type="SUPFAM" id="SSF143791">
    <property type="entry name" value="DUSP-like"/>
    <property type="match status" value="1"/>
</dbReference>
<dbReference type="GO" id="GO:0005634">
    <property type="term" value="C:nucleus"/>
    <property type="evidence" value="ECO:0000318"/>
    <property type="project" value="GO_Central"/>
</dbReference>
<dbReference type="GO" id="GO:0006508">
    <property type="term" value="P:proteolysis"/>
    <property type="evidence" value="ECO:0007669"/>
    <property type="project" value="UniProtKB-KW"/>
</dbReference>
<evidence type="ECO:0000256" key="1">
    <source>
        <dbReference type="ARBA" id="ARBA00000707"/>
    </source>
</evidence>
<dbReference type="InterPro" id="IPR029071">
    <property type="entry name" value="Ubiquitin-like_domsf"/>
</dbReference>
<dbReference type="SUPFAM" id="SSF54236">
    <property type="entry name" value="Ubiquitin-like"/>
    <property type="match status" value="1"/>
</dbReference>
<dbReference type="AlphaFoldDB" id="A0A0K9NTX3"/>
<evidence type="ECO:0000256" key="16">
    <source>
        <dbReference type="SAM" id="MobiDB-lite"/>
    </source>
</evidence>
<dbReference type="STRING" id="29655.A0A0K9NTX3"/>
<evidence type="ECO:0000256" key="5">
    <source>
        <dbReference type="ARBA" id="ARBA00022670"/>
    </source>
</evidence>
<dbReference type="InterPro" id="IPR028889">
    <property type="entry name" value="USP"/>
</dbReference>